<evidence type="ECO:0000256" key="1">
    <source>
        <dbReference type="SAM" id="MobiDB-lite"/>
    </source>
</evidence>
<feature type="compositionally biased region" description="Basic and acidic residues" evidence="1">
    <location>
        <begin position="40"/>
        <end position="49"/>
    </location>
</feature>
<keyword evidence="3" id="KW-1185">Reference proteome</keyword>
<feature type="compositionally biased region" description="Basic residues" evidence="1">
    <location>
        <begin position="56"/>
        <end position="67"/>
    </location>
</feature>
<reference evidence="2 3" key="1">
    <citation type="journal article" date="2019" name="Commun. Biol.">
        <title>The bagworm genome reveals a unique fibroin gene that provides high tensile strength.</title>
        <authorList>
            <person name="Kono N."/>
            <person name="Nakamura H."/>
            <person name="Ohtoshi R."/>
            <person name="Tomita M."/>
            <person name="Numata K."/>
            <person name="Arakawa K."/>
        </authorList>
    </citation>
    <scope>NUCLEOTIDE SEQUENCE [LARGE SCALE GENOMIC DNA]</scope>
</reference>
<feature type="region of interest" description="Disordered" evidence="1">
    <location>
        <begin position="1"/>
        <end position="124"/>
    </location>
</feature>
<dbReference type="Proteomes" id="UP000299102">
    <property type="component" value="Unassembled WGS sequence"/>
</dbReference>
<sequence length="142" mass="15450">METNSRTGRRSEAWPRTGTVSATNSIDIKGIHRMSIAAEPRTEVGDDRQPSGSRALWKRAPRVRRAQSHPALNRNYHHGPDSMYGARAGSGSRATLPPVGMKRKVRSTSARAEPPANAVCDDNSAGVLLKYTDASASQHVYK</sequence>
<evidence type="ECO:0000313" key="3">
    <source>
        <dbReference type="Proteomes" id="UP000299102"/>
    </source>
</evidence>
<name>A0A4C1THS2_EUMVA</name>
<proteinExistence type="predicted"/>
<dbReference type="EMBL" id="BGZK01000058">
    <property type="protein sequence ID" value="GBP13675.1"/>
    <property type="molecule type" value="Genomic_DNA"/>
</dbReference>
<comment type="caution">
    <text evidence="2">The sequence shown here is derived from an EMBL/GenBank/DDBJ whole genome shotgun (WGS) entry which is preliminary data.</text>
</comment>
<gene>
    <name evidence="2" type="ORF">EVAR_7012_1</name>
</gene>
<organism evidence="2 3">
    <name type="scientific">Eumeta variegata</name>
    <name type="common">Bagworm moth</name>
    <name type="synonym">Eumeta japonica</name>
    <dbReference type="NCBI Taxonomy" id="151549"/>
    <lineage>
        <taxon>Eukaryota</taxon>
        <taxon>Metazoa</taxon>
        <taxon>Ecdysozoa</taxon>
        <taxon>Arthropoda</taxon>
        <taxon>Hexapoda</taxon>
        <taxon>Insecta</taxon>
        <taxon>Pterygota</taxon>
        <taxon>Neoptera</taxon>
        <taxon>Endopterygota</taxon>
        <taxon>Lepidoptera</taxon>
        <taxon>Glossata</taxon>
        <taxon>Ditrysia</taxon>
        <taxon>Tineoidea</taxon>
        <taxon>Psychidae</taxon>
        <taxon>Oiketicinae</taxon>
        <taxon>Eumeta</taxon>
    </lineage>
</organism>
<dbReference type="AlphaFoldDB" id="A0A4C1THS2"/>
<protein>
    <submittedName>
        <fullName evidence="2">Uncharacterized protein</fullName>
    </submittedName>
</protein>
<evidence type="ECO:0000313" key="2">
    <source>
        <dbReference type="EMBL" id="GBP13675.1"/>
    </source>
</evidence>
<accession>A0A4C1THS2</accession>